<accession>A0A517Z4Y5</accession>
<dbReference type="KEGG" id="mri:Mal4_18230"/>
<dbReference type="PROSITE" id="PS00018">
    <property type="entry name" value="EF_HAND_1"/>
    <property type="match status" value="3"/>
</dbReference>
<dbReference type="GO" id="GO:0005509">
    <property type="term" value="F:calcium ion binding"/>
    <property type="evidence" value="ECO:0007669"/>
    <property type="project" value="InterPro"/>
</dbReference>
<dbReference type="Proteomes" id="UP000320496">
    <property type="component" value="Chromosome"/>
</dbReference>
<evidence type="ECO:0000313" key="2">
    <source>
        <dbReference type="EMBL" id="QDU37509.1"/>
    </source>
</evidence>
<dbReference type="PANTHER" id="PTHR10827">
    <property type="entry name" value="RETICULOCALBIN"/>
    <property type="match status" value="1"/>
</dbReference>
<sequence>MSRPDAGCFQLLATIALMTFAQGERLAADDVADHSPLARVEIFAAGETTRMDLWMEVGGEPLAARFERTRRRYVESLFARLDRDADGRLSEAEAAAAPPPQLALPDSVPAGEADSVHVAFNFRAVDVNRDGHATSEEFLEFYSYFGDGPLRLRTVPANAELLVRLHETLLSKLDSDGDGTVDVPELNRARDLAALDRDGDEVLTASELLPPSAADETLAMANASGDFRLRRSRTGMDEGISLVVIFPPAGHTGQPVLIYTGVKSPLPAAGTLRLATEALAIDVEVVTPPLRVLERARRVLTLEFDGADADGNDRVARDDRIAEFLSGEFEVLDSDGDATITTRDVREYADGLLTAEDEFRASQITLRLLEAGGGLFALLDANGDGRFSQRELSSAPGVVATYDRNSDGRLEADEMNPPHRLLIQRGTLQVPYATGTARAPGPAWFSRMDRNRDGDVSRGEFLGPALQFDELDADRDGWIDLEEALRVERRSSEVIQDGI</sequence>
<gene>
    <name evidence="2" type="ORF">Mal4_18230</name>
</gene>
<reference evidence="2 3" key="1">
    <citation type="submission" date="2019-02" db="EMBL/GenBank/DDBJ databases">
        <title>Deep-cultivation of Planctomycetes and their phenomic and genomic characterization uncovers novel biology.</title>
        <authorList>
            <person name="Wiegand S."/>
            <person name="Jogler M."/>
            <person name="Boedeker C."/>
            <person name="Pinto D."/>
            <person name="Vollmers J."/>
            <person name="Rivas-Marin E."/>
            <person name="Kohn T."/>
            <person name="Peeters S.H."/>
            <person name="Heuer A."/>
            <person name="Rast P."/>
            <person name="Oberbeckmann S."/>
            <person name="Bunk B."/>
            <person name="Jeske O."/>
            <person name="Meyerdierks A."/>
            <person name="Storesund J.E."/>
            <person name="Kallscheuer N."/>
            <person name="Luecker S."/>
            <person name="Lage O.M."/>
            <person name="Pohl T."/>
            <person name="Merkel B.J."/>
            <person name="Hornburger P."/>
            <person name="Mueller R.-W."/>
            <person name="Bruemmer F."/>
            <person name="Labrenz M."/>
            <person name="Spormann A.M."/>
            <person name="Op den Camp H."/>
            <person name="Overmann J."/>
            <person name="Amann R."/>
            <person name="Jetten M.S.M."/>
            <person name="Mascher T."/>
            <person name="Medema M.H."/>
            <person name="Devos D.P."/>
            <person name="Kaster A.-K."/>
            <person name="Ovreas L."/>
            <person name="Rohde M."/>
            <person name="Galperin M.Y."/>
            <person name="Jogler C."/>
        </authorList>
    </citation>
    <scope>NUCLEOTIDE SEQUENCE [LARGE SCALE GENOMIC DNA]</scope>
    <source>
        <strain evidence="2 3">Mal4</strain>
    </source>
</reference>
<organism evidence="2 3">
    <name type="scientific">Maioricimonas rarisocia</name>
    <dbReference type="NCBI Taxonomy" id="2528026"/>
    <lineage>
        <taxon>Bacteria</taxon>
        <taxon>Pseudomonadati</taxon>
        <taxon>Planctomycetota</taxon>
        <taxon>Planctomycetia</taxon>
        <taxon>Planctomycetales</taxon>
        <taxon>Planctomycetaceae</taxon>
        <taxon>Maioricimonas</taxon>
    </lineage>
</organism>
<dbReference type="Gene3D" id="1.10.238.10">
    <property type="entry name" value="EF-hand"/>
    <property type="match status" value="3"/>
</dbReference>
<feature type="domain" description="EF-hand" evidence="1">
    <location>
        <begin position="122"/>
        <end position="148"/>
    </location>
</feature>
<dbReference type="InterPro" id="IPR011992">
    <property type="entry name" value="EF-hand-dom_pair"/>
</dbReference>
<dbReference type="InterPro" id="IPR002048">
    <property type="entry name" value="EF_hand_dom"/>
</dbReference>
<dbReference type="Pfam" id="PF13202">
    <property type="entry name" value="EF-hand_5"/>
    <property type="match status" value="4"/>
</dbReference>
<evidence type="ECO:0000259" key="1">
    <source>
        <dbReference type="PROSITE" id="PS50222"/>
    </source>
</evidence>
<name>A0A517Z4Y5_9PLAN</name>
<dbReference type="PROSITE" id="PS50222">
    <property type="entry name" value="EF_HAND_2"/>
    <property type="match status" value="1"/>
</dbReference>
<dbReference type="InterPro" id="IPR018247">
    <property type="entry name" value="EF_Hand_1_Ca_BS"/>
</dbReference>
<dbReference type="RefSeq" id="WP_145368384.1">
    <property type="nucleotide sequence ID" value="NZ_CP036275.1"/>
</dbReference>
<evidence type="ECO:0000313" key="3">
    <source>
        <dbReference type="Proteomes" id="UP000320496"/>
    </source>
</evidence>
<dbReference type="PANTHER" id="PTHR10827:SF52">
    <property type="entry name" value="IP16409P"/>
    <property type="match status" value="1"/>
</dbReference>
<dbReference type="OrthoDB" id="260830at2"/>
<dbReference type="AlphaFoldDB" id="A0A517Z4Y5"/>
<proteinExistence type="predicted"/>
<dbReference type="SUPFAM" id="SSF47473">
    <property type="entry name" value="EF-hand"/>
    <property type="match status" value="2"/>
</dbReference>
<protein>
    <submittedName>
        <fullName evidence="2">Transaldolase/EF-hand domain-containing protein</fullName>
    </submittedName>
</protein>
<keyword evidence="3" id="KW-1185">Reference proteome</keyword>
<dbReference type="EMBL" id="CP036275">
    <property type="protein sequence ID" value="QDU37509.1"/>
    <property type="molecule type" value="Genomic_DNA"/>
</dbReference>